<dbReference type="InterPro" id="IPR012281">
    <property type="entry name" value="Phospholipid_synth_PlsX-like"/>
</dbReference>
<evidence type="ECO:0000313" key="12">
    <source>
        <dbReference type="Proteomes" id="UP000298049"/>
    </source>
</evidence>
<evidence type="ECO:0000256" key="3">
    <source>
        <dbReference type="ARBA" id="ARBA00022516"/>
    </source>
</evidence>
<proteinExistence type="inferred from homology"/>
<evidence type="ECO:0000256" key="6">
    <source>
        <dbReference type="ARBA" id="ARBA00023209"/>
    </source>
</evidence>
<dbReference type="PIRSF" id="PIRSF002465">
    <property type="entry name" value="Phsphlp_syn_PlsX"/>
    <property type="match status" value="1"/>
</dbReference>
<evidence type="ECO:0000256" key="2">
    <source>
        <dbReference type="ARBA" id="ARBA00022490"/>
    </source>
</evidence>
<comment type="subcellular location">
    <subcellularLocation>
        <location evidence="10">Cytoplasm</location>
    </subcellularLocation>
    <text evidence="10">Associated with the membrane possibly through PlsY.</text>
</comment>
<dbReference type="Gene3D" id="3.40.718.10">
    <property type="entry name" value="Isopropylmalate Dehydrogenase"/>
    <property type="match status" value="1"/>
</dbReference>
<dbReference type="EMBL" id="CP031093">
    <property type="protein sequence ID" value="QCF27858.1"/>
    <property type="molecule type" value="Genomic_DNA"/>
</dbReference>
<dbReference type="OrthoDB" id="9806408at2"/>
<dbReference type="NCBIfam" id="TIGR00182">
    <property type="entry name" value="plsX"/>
    <property type="match status" value="1"/>
</dbReference>
<reference evidence="11 12" key="1">
    <citation type="submission" date="2018-07" db="EMBL/GenBank/DDBJ databases">
        <title>Marsedoiliclastica nanhaica gen. nov. sp. nov., a novel marine hydrocarbonoclastic bacterium isolated from an in-situ enriched hydrocarbon-degrading consortium in deep-sea sediment.</title>
        <authorList>
            <person name="Dong C."/>
            <person name="Ma T."/>
            <person name="Liu R."/>
            <person name="Shao Z."/>
        </authorList>
    </citation>
    <scope>NUCLEOTIDE SEQUENCE [LARGE SCALE GENOMIC DNA]</scope>
    <source>
        <strain evidence="12">soil36-7</strain>
    </source>
</reference>
<comment type="function">
    <text evidence="10">Catalyzes the reversible formation of acyl-phosphate (acyl-PO(4)) from acyl-[acyl-carrier-protein] (acyl-ACP). This enzyme utilizes acyl-ACP as fatty acyl donor, but not acyl-CoA.</text>
</comment>
<keyword evidence="5 10" id="KW-0443">Lipid metabolism</keyword>
<name>A0A4P7XL95_9ALTE</name>
<keyword evidence="6 10" id="KW-0594">Phospholipid biosynthesis</keyword>
<evidence type="ECO:0000256" key="8">
    <source>
        <dbReference type="ARBA" id="ARBA00024069"/>
    </source>
</evidence>
<protein>
    <recommendedName>
        <fullName evidence="8 10">Phosphate acyltransferase</fullName>
        <ecNumber evidence="8 10">2.3.1.274</ecNumber>
    </recommendedName>
    <alternativeName>
        <fullName evidence="10">Acyl-ACP phosphotransacylase</fullName>
    </alternativeName>
    <alternativeName>
        <fullName evidence="10">Acyl-[acyl-carrier-protein]--phosphate acyltransferase</fullName>
    </alternativeName>
    <alternativeName>
        <fullName evidence="10">Phosphate-acyl-ACP acyltransferase</fullName>
    </alternativeName>
</protein>
<dbReference type="Proteomes" id="UP000298049">
    <property type="component" value="Chromosome"/>
</dbReference>
<dbReference type="KEGG" id="hmi:soil367_06530"/>
<accession>A0A4P7XL95</accession>
<comment type="catalytic activity">
    <reaction evidence="1 10">
        <text>a fatty acyl-[ACP] + phosphate = an acyl phosphate + holo-[ACP]</text>
        <dbReference type="Rhea" id="RHEA:42292"/>
        <dbReference type="Rhea" id="RHEA-COMP:9685"/>
        <dbReference type="Rhea" id="RHEA-COMP:14125"/>
        <dbReference type="ChEBI" id="CHEBI:43474"/>
        <dbReference type="ChEBI" id="CHEBI:59918"/>
        <dbReference type="ChEBI" id="CHEBI:64479"/>
        <dbReference type="ChEBI" id="CHEBI:138651"/>
        <dbReference type="EC" id="2.3.1.274"/>
    </reaction>
</comment>
<dbReference type="GO" id="GO:0006633">
    <property type="term" value="P:fatty acid biosynthetic process"/>
    <property type="evidence" value="ECO:0007669"/>
    <property type="project" value="UniProtKB-UniRule"/>
</dbReference>
<dbReference type="GO" id="GO:0043811">
    <property type="term" value="F:phosphate:acyl-[acyl carrier protein] acyltransferase activity"/>
    <property type="evidence" value="ECO:0007669"/>
    <property type="project" value="UniProtKB-UniRule"/>
</dbReference>
<keyword evidence="11" id="KW-0012">Acyltransferase</keyword>
<dbReference type="GO" id="GO:0008654">
    <property type="term" value="P:phospholipid biosynthetic process"/>
    <property type="evidence" value="ECO:0007669"/>
    <property type="project" value="UniProtKB-KW"/>
</dbReference>
<dbReference type="UniPathway" id="UPA00085"/>
<dbReference type="GO" id="GO:0005737">
    <property type="term" value="C:cytoplasm"/>
    <property type="evidence" value="ECO:0007669"/>
    <property type="project" value="UniProtKB-SubCell"/>
</dbReference>
<evidence type="ECO:0000313" key="11">
    <source>
        <dbReference type="EMBL" id="QCF27858.1"/>
    </source>
</evidence>
<comment type="similarity">
    <text evidence="10">Belongs to the PlsX family.</text>
</comment>
<evidence type="ECO:0000256" key="5">
    <source>
        <dbReference type="ARBA" id="ARBA00023098"/>
    </source>
</evidence>
<organism evidence="11 12">
    <name type="scientific">Hydrocarboniclastica marina</name>
    <dbReference type="NCBI Taxonomy" id="2259620"/>
    <lineage>
        <taxon>Bacteria</taxon>
        <taxon>Pseudomonadati</taxon>
        <taxon>Pseudomonadota</taxon>
        <taxon>Gammaproteobacteria</taxon>
        <taxon>Alteromonadales</taxon>
        <taxon>Alteromonadaceae</taxon>
        <taxon>Hydrocarboniclastica</taxon>
    </lineage>
</organism>
<evidence type="ECO:0000256" key="9">
    <source>
        <dbReference type="ARBA" id="ARBA00046608"/>
    </source>
</evidence>
<keyword evidence="3 10" id="KW-0444">Lipid biosynthesis</keyword>
<dbReference type="PANTHER" id="PTHR30100">
    <property type="entry name" value="FATTY ACID/PHOSPHOLIPID SYNTHESIS PROTEIN PLSX"/>
    <property type="match status" value="1"/>
</dbReference>
<comment type="subunit">
    <text evidence="9 10">Homodimer. Probably interacts with PlsY.</text>
</comment>
<gene>
    <name evidence="10" type="primary">plsX</name>
    <name evidence="11" type="ORF">soil367_06530</name>
</gene>
<sequence>MANRIRLAVDAMSGDQGAEVCVAATLAAVNENPSISALLVGRTSVLEPLLGTPHPRIRIVDAPEVVTMDEPPARALRQKKASSMAVALQLVRSGEADACVSAGNTGALMMMGRSILKMYPGIERPAIVKLIPSLHNRCYVLDLGANVDTSAEHLFQFALMGSLMVAAIDGKAAPRVALLNVGEEEVKGSEQVRLAAHSLAACEALNYIGYVEGNDLFQDVADVVVCDGFVGNIALKTGEGVALMVMEVIEQAFQRTAMSRVLGVIARPFLNRLLRQIDPRRHNGASLLGLQGVVVKSHGNADARAFRAALRQAAAEVRMRVPQKINARLDELAF</sequence>
<evidence type="ECO:0000256" key="7">
    <source>
        <dbReference type="ARBA" id="ARBA00023264"/>
    </source>
</evidence>
<comment type="pathway">
    <text evidence="10">Lipid metabolism; phospholipid metabolism.</text>
</comment>
<dbReference type="AlphaFoldDB" id="A0A4P7XL95"/>
<evidence type="ECO:0000256" key="4">
    <source>
        <dbReference type="ARBA" id="ARBA00022679"/>
    </source>
</evidence>
<dbReference type="HAMAP" id="MF_00019">
    <property type="entry name" value="PlsX"/>
    <property type="match status" value="1"/>
</dbReference>
<dbReference type="SUPFAM" id="SSF53659">
    <property type="entry name" value="Isocitrate/Isopropylmalate dehydrogenase-like"/>
    <property type="match status" value="1"/>
</dbReference>
<keyword evidence="4 10" id="KW-0808">Transferase</keyword>
<dbReference type="EC" id="2.3.1.274" evidence="8 10"/>
<keyword evidence="2 10" id="KW-0963">Cytoplasm</keyword>
<evidence type="ECO:0000256" key="1">
    <source>
        <dbReference type="ARBA" id="ARBA00001232"/>
    </source>
</evidence>
<evidence type="ECO:0000256" key="10">
    <source>
        <dbReference type="HAMAP-Rule" id="MF_00019"/>
    </source>
</evidence>
<keyword evidence="12" id="KW-1185">Reference proteome</keyword>
<dbReference type="InterPro" id="IPR003664">
    <property type="entry name" value="FA_synthesis"/>
</dbReference>
<dbReference type="Pfam" id="PF02504">
    <property type="entry name" value="FA_synthesis"/>
    <property type="match status" value="1"/>
</dbReference>
<dbReference type="PANTHER" id="PTHR30100:SF1">
    <property type="entry name" value="PHOSPHATE ACYLTRANSFERASE"/>
    <property type="match status" value="1"/>
</dbReference>
<keyword evidence="7 10" id="KW-1208">Phospholipid metabolism</keyword>